<feature type="domain" description="Pyridoxamine 5'-phosphate oxidase N-terminal" evidence="2">
    <location>
        <begin position="40"/>
        <end position="130"/>
    </location>
</feature>
<dbReference type="PANTHER" id="PTHR35176:SF6">
    <property type="entry name" value="HEME OXYGENASE HI_0854-RELATED"/>
    <property type="match status" value="1"/>
</dbReference>
<protein>
    <submittedName>
        <fullName evidence="3">Pyridoxamine 5'-phosphate oxidase family protein</fullName>
    </submittedName>
</protein>
<evidence type="ECO:0000256" key="1">
    <source>
        <dbReference type="ARBA" id="ARBA00023002"/>
    </source>
</evidence>
<dbReference type="InterPro" id="IPR012349">
    <property type="entry name" value="Split_barrel_FMN-bd"/>
</dbReference>
<keyword evidence="4" id="KW-1185">Reference proteome</keyword>
<keyword evidence="1" id="KW-0560">Oxidoreductase</keyword>
<evidence type="ECO:0000259" key="2">
    <source>
        <dbReference type="Pfam" id="PF01243"/>
    </source>
</evidence>
<sequence>MAPQTQTPQTQAFRWKEFEAAEPLFAEVVRERFLLYKHHVLATLRADGSPRVTGLEVEIRGGELWLGMMPNSRKAYDLRRDPRFAVQANPGPDAEMADGDVRISGRAVEVVDPGELAQYAGEVHPPEPFLLFRAELTEVVHTGIDKETEEMVLRAWRPGAALRTIRRGGGTEPPREDA</sequence>
<name>A0ABZ1XJ90_9ACTN</name>
<dbReference type="InterPro" id="IPR011576">
    <property type="entry name" value="Pyridox_Oxase_N"/>
</dbReference>
<proteinExistence type="predicted"/>
<organism evidence="3 4">
    <name type="scientific">Streptomyces melanogenes</name>
    <dbReference type="NCBI Taxonomy" id="67326"/>
    <lineage>
        <taxon>Bacteria</taxon>
        <taxon>Bacillati</taxon>
        <taxon>Actinomycetota</taxon>
        <taxon>Actinomycetes</taxon>
        <taxon>Kitasatosporales</taxon>
        <taxon>Streptomycetaceae</taxon>
        <taxon>Streptomyces</taxon>
    </lineage>
</organism>
<dbReference type="Pfam" id="PF01243">
    <property type="entry name" value="PNPOx_N"/>
    <property type="match status" value="1"/>
</dbReference>
<gene>
    <name evidence="3" type="ORF">OG515_11485</name>
</gene>
<accession>A0ABZ1XJ90</accession>
<dbReference type="SUPFAM" id="SSF50475">
    <property type="entry name" value="FMN-binding split barrel"/>
    <property type="match status" value="1"/>
</dbReference>
<dbReference type="RefSeq" id="WP_329397986.1">
    <property type="nucleotide sequence ID" value="NZ_CP109019.1"/>
</dbReference>
<dbReference type="InterPro" id="IPR052019">
    <property type="entry name" value="F420H2_bilvrd_red/Heme_oxyg"/>
</dbReference>
<dbReference type="PANTHER" id="PTHR35176">
    <property type="entry name" value="HEME OXYGENASE HI_0854-RELATED"/>
    <property type="match status" value="1"/>
</dbReference>
<dbReference type="EMBL" id="CP109019">
    <property type="protein sequence ID" value="WUT82775.1"/>
    <property type="molecule type" value="Genomic_DNA"/>
</dbReference>
<reference evidence="3" key="1">
    <citation type="submission" date="2022-10" db="EMBL/GenBank/DDBJ databases">
        <title>The complete genomes of actinobacterial strains from the NBC collection.</title>
        <authorList>
            <person name="Joergensen T.S."/>
            <person name="Alvarez Arevalo M."/>
            <person name="Sterndorff E.B."/>
            <person name="Faurdal D."/>
            <person name="Vuksanovic O."/>
            <person name="Mourched A.-S."/>
            <person name="Charusanti P."/>
            <person name="Shaw S."/>
            <person name="Blin K."/>
            <person name="Weber T."/>
        </authorList>
    </citation>
    <scope>NUCLEOTIDE SEQUENCE</scope>
    <source>
        <strain evidence="3">NBC_00668</strain>
    </source>
</reference>
<evidence type="ECO:0000313" key="3">
    <source>
        <dbReference type="EMBL" id="WUT82775.1"/>
    </source>
</evidence>
<dbReference type="Proteomes" id="UP001432060">
    <property type="component" value="Chromosome"/>
</dbReference>
<dbReference type="Gene3D" id="2.30.110.10">
    <property type="entry name" value="Electron Transport, Fmn-binding Protein, Chain A"/>
    <property type="match status" value="1"/>
</dbReference>
<evidence type="ECO:0000313" key="4">
    <source>
        <dbReference type="Proteomes" id="UP001432060"/>
    </source>
</evidence>